<dbReference type="Pfam" id="PF01757">
    <property type="entry name" value="Acyl_transf_3"/>
    <property type="match status" value="1"/>
</dbReference>
<evidence type="ECO:0000313" key="9">
    <source>
        <dbReference type="EMBL" id="ENX32300.1"/>
    </source>
</evidence>
<dbReference type="GO" id="GO:0005886">
    <property type="term" value="C:plasma membrane"/>
    <property type="evidence" value="ECO:0007669"/>
    <property type="project" value="UniProtKB-SubCell"/>
</dbReference>
<proteinExistence type="inferred from homology"/>
<comment type="similarity">
    <text evidence="2">Belongs to the acyltransferase 3 family.</text>
</comment>
<evidence type="ECO:0000256" key="6">
    <source>
        <dbReference type="ARBA" id="ARBA00023136"/>
    </source>
</evidence>
<evidence type="ECO:0000256" key="2">
    <source>
        <dbReference type="ARBA" id="ARBA00007400"/>
    </source>
</evidence>
<feature type="transmembrane region" description="Helical" evidence="7">
    <location>
        <begin position="296"/>
        <end position="316"/>
    </location>
</feature>
<feature type="transmembrane region" description="Helical" evidence="7">
    <location>
        <begin position="175"/>
        <end position="194"/>
    </location>
</feature>
<dbReference type="HOGENOM" id="CLU_047714_3_0_6"/>
<keyword evidence="3" id="KW-1003">Cell membrane</keyword>
<dbReference type="OrthoDB" id="9767863at2"/>
<comment type="subcellular location">
    <subcellularLocation>
        <location evidence="1">Cell membrane</location>
        <topology evidence="1">Multi-pass membrane protein</topology>
    </subcellularLocation>
</comment>
<protein>
    <recommendedName>
        <fullName evidence="8">Acyltransferase 3 domain-containing protein</fullName>
    </recommendedName>
</protein>
<evidence type="ECO:0000256" key="4">
    <source>
        <dbReference type="ARBA" id="ARBA00022692"/>
    </source>
</evidence>
<dbReference type="EMBL" id="APRZ01000025">
    <property type="protein sequence ID" value="ENX32300.1"/>
    <property type="molecule type" value="Genomic_DNA"/>
</dbReference>
<dbReference type="PANTHER" id="PTHR40074:SF2">
    <property type="entry name" value="O-ACETYLTRANSFERASE WECH"/>
    <property type="match status" value="1"/>
</dbReference>
<feature type="transmembrane region" description="Helical" evidence="7">
    <location>
        <begin position="12"/>
        <end position="30"/>
    </location>
</feature>
<keyword evidence="6 7" id="KW-0472">Membrane</keyword>
<reference evidence="9 10" key="1">
    <citation type="submission" date="2013-02" db="EMBL/GenBank/DDBJ databases">
        <title>The Genome Sequence of Acinetobacter sp. NIPH 1859.</title>
        <authorList>
            <consortium name="The Broad Institute Genome Sequencing Platform"/>
            <consortium name="The Broad Institute Genome Sequencing Center for Infectious Disease"/>
            <person name="Cerqueira G."/>
            <person name="Feldgarden M."/>
            <person name="Courvalin P."/>
            <person name="Perichon B."/>
            <person name="Grillot-Courvalin C."/>
            <person name="Clermont D."/>
            <person name="Rocha E."/>
            <person name="Yoon E.-J."/>
            <person name="Nemec A."/>
            <person name="Walker B."/>
            <person name="Young S.K."/>
            <person name="Zeng Q."/>
            <person name="Gargeya S."/>
            <person name="Fitzgerald M."/>
            <person name="Haas B."/>
            <person name="Abouelleil A."/>
            <person name="Alvarado L."/>
            <person name="Arachchi H.M."/>
            <person name="Berlin A.M."/>
            <person name="Chapman S.B."/>
            <person name="Dewar J."/>
            <person name="Goldberg J."/>
            <person name="Griggs A."/>
            <person name="Gujja S."/>
            <person name="Hansen M."/>
            <person name="Howarth C."/>
            <person name="Imamovic A."/>
            <person name="Larimer J."/>
            <person name="McCowan C."/>
            <person name="Murphy C."/>
            <person name="Neiman D."/>
            <person name="Pearson M."/>
            <person name="Priest M."/>
            <person name="Roberts A."/>
            <person name="Saif S."/>
            <person name="Shea T."/>
            <person name="Sisk P."/>
            <person name="Sykes S."/>
            <person name="Wortman J."/>
            <person name="Nusbaum C."/>
            <person name="Birren B."/>
        </authorList>
    </citation>
    <scope>NUCLEOTIDE SEQUENCE [LARGE SCALE GENOMIC DNA]</scope>
    <source>
        <strain evidence="9 10">NIPH 1859</strain>
    </source>
</reference>
<comment type="caution">
    <text evidence="9">The sequence shown here is derived from an EMBL/GenBank/DDBJ whole genome shotgun (WGS) entry which is preliminary data.</text>
</comment>
<dbReference type="InterPro" id="IPR002656">
    <property type="entry name" value="Acyl_transf_3_dom"/>
</dbReference>
<feature type="transmembrane region" description="Helical" evidence="7">
    <location>
        <begin position="206"/>
        <end position="223"/>
    </location>
</feature>
<dbReference type="PATRIC" id="fig|1217695.3.peg.3513"/>
<dbReference type="GO" id="GO:0016413">
    <property type="term" value="F:O-acetyltransferase activity"/>
    <property type="evidence" value="ECO:0007669"/>
    <property type="project" value="TreeGrafter"/>
</dbReference>
<gene>
    <name evidence="9" type="ORF">F889_03619</name>
</gene>
<dbReference type="PANTHER" id="PTHR40074">
    <property type="entry name" value="O-ACETYLTRANSFERASE WECH"/>
    <property type="match status" value="1"/>
</dbReference>
<accession>N9R114</accession>
<keyword evidence="4 7" id="KW-0812">Transmembrane</keyword>
<feature type="domain" description="Acyltransferase 3" evidence="8">
    <location>
        <begin position="6"/>
        <end position="313"/>
    </location>
</feature>
<feature type="transmembrane region" description="Helical" evidence="7">
    <location>
        <begin position="269"/>
        <end position="290"/>
    </location>
</feature>
<dbReference type="RefSeq" id="WP_005277830.1">
    <property type="nucleotide sequence ID" value="NZ_KB850198.1"/>
</dbReference>
<evidence type="ECO:0000259" key="8">
    <source>
        <dbReference type="Pfam" id="PF01757"/>
    </source>
</evidence>
<feature type="transmembrane region" description="Helical" evidence="7">
    <location>
        <begin position="144"/>
        <end position="163"/>
    </location>
</feature>
<keyword evidence="5 7" id="KW-1133">Transmembrane helix</keyword>
<sequence length="327" mass="38451">MDNKLVWLDDIRAIACIMVVVLHTAAIYILKSDGVYWEIANLVDSFTRICVPLFFMISGYLFFSEKQIKIKNFVRIIIPLVFYSVVGFVFVALAFKFGFVPKINYYFFSEPIFYHLWYFYPLLLIYAISYFIKVRLTGLTKINLFSFVFLIFVFCNPEVNEIIKYFFDFKYNNYFFIKGEFFYFLSYALIGALMQGIKFSKTHGNFFIFLYFLLSLIIAYMTSQKHDTVFYSFTGPLVCFSAISFFIFFKSRECLNFKGSKYLMHISKFSLGIYGIHAFVLLVVEKIFNIKTVNPIWGIAIFSVMVLALSLIYSFLLKKFDKNGYVV</sequence>
<evidence type="ECO:0000256" key="5">
    <source>
        <dbReference type="ARBA" id="ARBA00022989"/>
    </source>
</evidence>
<organism evidence="9 10">
    <name type="scientific">Acinetobacter colistiniresistens</name>
    <dbReference type="NCBI Taxonomy" id="280145"/>
    <lineage>
        <taxon>Bacteria</taxon>
        <taxon>Pseudomonadati</taxon>
        <taxon>Pseudomonadota</taxon>
        <taxon>Gammaproteobacteria</taxon>
        <taxon>Moraxellales</taxon>
        <taxon>Moraxellaceae</taxon>
        <taxon>Acinetobacter</taxon>
    </lineage>
</organism>
<evidence type="ECO:0000256" key="3">
    <source>
        <dbReference type="ARBA" id="ARBA00022475"/>
    </source>
</evidence>
<keyword evidence="10" id="KW-1185">Reference proteome</keyword>
<feature type="transmembrane region" description="Helical" evidence="7">
    <location>
        <begin position="229"/>
        <end position="249"/>
    </location>
</feature>
<evidence type="ECO:0000313" key="10">
    <source>
        <dbReference type="Proteomes" id="UP000013009"/>
    </source>
</evidence>
<feature type="transmembrane region" description="Helical" evidence="7">
    <location>
        <begin position="112"/>
        <end position="132"/>
    </location>
</feature>
<dbReference type="Proteomes" id="UP000013009">
    <property type="component" value="Unassembled WGS sequence"/>
</dbReference>
<name>N9R114_9GAMM</name>
<evidence type="ECO:0000256" key="7">
    <source>
        <dbReference type="SAM" id="Phobius"/>
    </source>
</evidence>
<dbReference type="GO" id="GO:0009246">
    <property type="term" value="P:enterobacterial common antigen biosynthetic process"/>
    <property type="evidence" value="ECO:0007669"/>
    <property type="project" value="TreeGrafter"/>
</dbReference>
<dbReference type="AlphaFoldDB" id="N9R114"/>
<evidence type="ECO:0000256" key="1">
    <source>
        <dbReference type="ARBA" id="ARBA00004651"/>
    </source>
</evidence>
<feature type="transmembrane region" description="Helical" evidence="7">
    <location>
        <begin position="76"/>
        <end position="100"/>
    </location>
</feature>
<feature type="transmembrane region" description="Helical" evidence="7">
    <location>
        <begin position="45"/>
        <end position="64"/>
    </location>
</feature>